<dbReference type="GO" id="GO:0043386">
    <property type="term" value="P:mycotoxin biosynthetic process"/>
    <property type="evidence" value="ECO:0007669"/>
    <property type="project" value="InterPro"/>
</dbReference>
<keyword evidence="4" id="KW-0812">Transmembrane</keyword>
<evidence type="ECO:0000256" key="4">
    <source>
        <dbReference type="SAM" id="Phobius"/>
    </source>
</evidence>
<dbReference type="AlphaFoldDB" id="A0A5C2RV77"/>
<keyword evidence="6" id="KW-1185">Reference proteome</keyword>
<dbReference type="PANTHER" id="PTHR33365">
    <property type="entry name" value="YALI0B05434P"/>
    <property type="match status" value="1"/>
</dbReference>
<name>A0A5C2RV77_9APHY</name>
<dbReference type="Proteomes" id="UP000313359">
    <property type="component" value="Unassembled WGS sequence"/>
</dbReference>
<evidence type="ECO:0000256" key="1">
    <source>
        <dbReference type="ARBA" id="ARBA00004685"/>
    </source>
</evidence>
<organism evidence="5 6">
    <name type="scientific">Lentinus tigrinus ALCF2SS1-6</name>
    <dbReference type="NCBI Taxonomy" id="1328759"/>
    <lineage>
        <taxon>Eukaryota</taxon>
        <taxon>Fungi</taxon>
        <taxon>Dikarya</taxon>
        <taxon>Basidiomycota</taxon>
        <taxon>Agaricomycotina</taxon>
        <taxon>Agaricomycetes</taxon>
        <taxon>Polyporales</taxon>
        <taxon>Polyporaceae</taxon>
        <taxon>Lentinus</taxon>
    </lineage>
</organism>
<keyword evidence="2" id="KW-0560">Oxidoreductase</keyword>
<feature type="transmembrane region" description="Helical" evidence="4">
    <location>
        <begin position="12"/>
        <end position="33"/>
    </location>
</feature>
<proteinExistence type="inferred from homology"/>
<dbReference type="STRING" id="1328759.A0A5C2RV77"/>
<dbReference type="PANTHER" id="PTHR33365:SF11">
    <property type="entry name" value="TAT PATHWAY SIGNAL SEQUENCE"/>
    <property type="match status" value="1"/>
</dbReference>
<keyword evidence="4" id="KW-1133">Transmembrane helix</keyword>
<reference evidence="5" key="1">
    <citation type="journal article" date="2018" name="Genome Biol. Evol.">
        <title>Genomics and development of Lentinus tigrinus, a white-rot wood-decaying mushroom with dimorphic fruiting bodies.</title>
        <authorList>
            <person name="Wu B."/>
            <person name="Xu Z."/>
            <person name="Knudson A."/>
            <person name="Carlson A."/>
            <person name="Chen N."/>
            <person name="Kovaka S."/>
            <person name="LaButti K."/>
            <person name="Lipzen A."/>
            <person name="Pennachio C."/>
            <person name="Riley R."/>
            <person name="Schakwitz W."/>
            <person name="Umezawa K."/>
            <person name="Ohm R.A."/>
            <person name="Grigoriev I.V."/>
            <person name="Nagy L.G."/>
            <person name="Gibbons J."/>
            <person name="Hibbett D."/>
        </authorList>
    </citation>
    <scope>NUCLEOTIDE SEQUENCE [LARGE SCALE GENOMIC DNA]</scope>
    <source>
        <strain evidence="5">ALCF2SS1-6</strain>
    </source>
</reference>
<evidence type="ECO:0000313" key="6">
    <source>
        <dbReference type="Proteomes" id="UP000313359"/>
    </source>
</evidence>
<dbReference type="GO" id="GO:0016491">
    <property type="term" value="F:oxidoreductase activity"/>
    <property type="evidence" value="ECO:0007669"/>
    <property type="project" value="UniProtKB-KW"/>
</dbReference>
<dbReference type="Pfam" id="PF11807">
    <property type="entry name" value="UstYa"/>
    <property type="match status" value="1"/>
</dbReference>
<dbReference type="EMBL" id="ML122304">
    <property type="protein sequence ID" value="RPD54580.1"/>
    <property type="molecule type" value="Genomic_DNA"/>
</dbReference>
<sequence length="181" mass="20907">MLAKRAFQRYFVVVAVAFLVFNAIVKIAAYAVIQQKLDLNRGAPGLSLNTGDAEEVLLELDSWTRYTLFSPQQWQPLFPEGGIVHLGPQGQPFTVAMMHQLRCLDVVRDQLTRTKAERDEEPTRHCMNYLRQTVQCRGDLHMDGYQYPHKVNPVHPHPIRRCKDWRVVYDKVAEYQRLGSA</sequence>
<comment type="pathway">
    <text evidence="1">Mycotoxin biosynthesis.</text>
</comment>
<evidence type="ECO:0000256" key="3">
    <source>
        <dbReference type="ARBA" id="ARBA00035112"/>
    </source>
</evidence>
<accession>A0A5C2RV77</accession>
<comment type="similarity">
    <text evidence="3">Belongs to the ustYa family.</text>
</comment>
<evidence type="ECO:0000256" key="2">
    <source>
        <dbReference type="ARBA" id="ARBA00023002"/>
    </source>
</evidence>
<protein>
    <submittedName>
        <fullName evidence="5">Uncharacterized protein</fullName>
    </submittedName>
</protein>
<dbReference type="InterPro" id="IPR021765">
    <property type="entry name" value="UstYa-like"/>
</dbReference>
<dbReference type="OrthoDB" id="3687641at2759"/>
<keyword evidence="4" id="KW-0472">Membrane</keyword>
<evidence type="ECO:0000313" key="5">
    <source>
        <dbReference type="EMBL" id="RPD54580.1"/>
    </source>
</evidence>
<gene>
    <name evidence="5" type="ORF">L227DRAFT_534467</name>
</gene>